<dbReference type="AlphaFoldDB" id="A0A0D2AX81"/>
<dbReference type="GeneID" id="27313077"/>
<dbReference type="PROSITE" id="PS51471">
    <property type="entry name" value="FE2OG_OXY"/>
    <property type="match status" value="1"/>
</dbReference>
<dbReference type="HOGENOM" id="CLU_010119_6_2_1"/>
<evidence type="ECO:0000256" key="1">
    <source>
        <dbReference type="ARBA" id="ARBA00008056"/>
    </source>
</evidence>
<accession>A0A0D2AX81</accession>
<dbReference type="Pfam" id="PF14226">
    <property type="entry name" value="DIOX_N"/>
    <property type="match status" value="1"/>
</dbReference>
<dbReference type="OrthoDB" id="288590at2759"/>
<feature type="domain" description="Fe2OG dioxygenase" evidence="3">
    <location>
        <begin position="176"/>
        <end position="296"/>
    </location>
</feature>
<gene>
    <name evidence="4" type="ORF">PV09_05104</name>
</gene>
<evidence type="ECO:0000313" key="4">
    <source>
        <dbReference type="EMBL" id="KIW03804.1"/>
    </source>
</evidence>
<protein>
    <recommendedName>
        <fullName evidence="3">Fe2OG dioxygenase domain-containing protein</fullName>
    </recommendedName>
</protein>
<dbReference type="GO" id="GO:0046872">
    <property type="term" value="F:metal ion binding"/>
    <property type="evidence" value="ECO:0007669"/>
    <property type="project" value="UniProtKB-KW"/>
</dbReference>
<dbReference type="Pfam" id="PF03171">
    <property type="entry name" value="2OG-FeII_Oxy"/>
    <property type="match status" value="1"/>
</dbReference>
<dbReference type="PANTHER" id="PTHR47990">
    <property type="entry name" value="2-OXOGLUTARATE (2OG) AND FE(II)-DEPENDENT OXYGENASE SUPERFAMILY PROTEIN-RELATED"/>
    <property type="match status" value="1"/>
</dbReference>
<keyword evidence="2" id="KW-0408">Iron</keyword>
<dbReference type="Proteomes" id="UP000053259">
    <property type="component" value="Unassembled WGS sequence"/>
</dbReference>
<name>A0A0D2AX81_9PEZI</name>
<sequence>MAQKNSGAIELPVIDVTNTDMDTARQLIDAVATHGFVYLKNNKDEIPNEEIDRLFDLSARFFKSPIEIKQTCAVGSGESGKNSGWFGMNTEKLDPEKQKRGDFKECFNMNEFKDGKAQQPLPPPLLENADQLDLFWKRCLGLCHRVLELFAMGLQVDGRAGGKDFFRPYHDPANGPSGSVLRLLYYPTLAPSEKYDEETDIRAGAHSDYGTITLLFQRPGQPGLEILTSRGGDPDERWYPVPVNPTNEPHVPILLNVGDALNFWTDGLLKSTVHRVIFPKDHVGEDRYSIAYFCHAVDDAKFEPIPSGVVRQHRETVNGGTNGTTEPLTAKQHLESRLAATYASSLRK</sequence>
<dbReference type="Gene3D" id="2.60.120.330">
    <property type="entry name" value="B-lactam Antibiotic, Isopenicillin N Synthase, Chain"/>
    <property type="match status" value="1"/>
</dbReference>
<dbReference type="InterPro" id="IPR026992">
    <property type="entry name" value="DIOX_N"/>
</dbReference>
<dbReference type="GO" id="GO:0016491">
    <property type="term" value="F:oxidoreductase activity"/>
    <property type="evidence" value="ECO:0007669"/>
    <property type="project" value="UniProtKB-KW"/>
</dbReference>
<dbReference type="InterPro" id="IPR050231">
    <property type="entry name" value="Iron_ascorbate_oxido_reductase"/>
</dbReference>
<dbReference type="EMBL" id="KN847543">
    <property type="protein sequence ID" value="KIW03804.1"/>
    <property type="molecule type" value="Genomic_DNA"/>
</dbReference>
<evidence type="ECO:0000313" key="5">
    <source>
        <dbReference type="Proteomes" id="UP000053259"/>
    </source>
</evidence>
<proteinExistence type="inferred from homology"/>
<comment type="similarity">
    <text evidence="1 2">Belongs to the iron/ascorbate-dependent oxidoreductase family.</text>
</comment>
<dbReference type="STRING" id="253628.A0A0D2AX81"/>
<keyword evidence="5" id="KW-1185">Reference proteome</keyword>
<dbReference type="InterPro" id="IPR005123">
    <property type="entry name" value="Oxoglu/Fe-dep_dioxygenase_dom"/>
</dbReference>
<organism evidence="4 5">
    <name type="scientific">Verruconis gallopava</name>
    <dbReference type="NCBI Taxonomy" id="253628"/>
    <lineage>
        <taxon>Eukaryota</taxon>
        <taxon>Fungi</taxon>
        <taxon>Dikarya</taxon>
        <taxon>Ascomycota</taxon>
        <taxon>Pezizomycotina</taxon>
        <taxon>Dothideomycetes</taxon>
        <taxon>Pleosporomycetidae</taxon>
        <taxon>Venturiales</taxon>
        <taxon>Sympoventuriaceae</taxon>
        <taxon>Verruconis</taxon>
    </lineage>
</organism>
<keyword evidence="2" id="KW-0479">Metal-binding</keyword>
<evidence type="ECO:0000259" key="3">
    <source>
        <dbReference type="PROSITE" id="PS51471"/>
    </source>
</evidence>
<dbReference type="SUPFAM" id="SSF51197">
    <property type="entry name" value="Clavaminate synthase-like"/>
    <property type="match status" value="1"/>
</dbReference>
<dbReference type="RefSeq" id="XP_016213673.1">
    <property type="nucleotide sequence ID" value="XM_016358572.1"/>
</dbReference>
<dbReference type="GO" id="GO:0044283">
    <property type="term" value="P:small molecule biosynthetic process"/>
    <property type="evidence" value="ECO:0007669"/>
    <property type="project" value="UniProtKB-ARBA"/>
</dbReference>
<dbReference type="InParanoid" id="A0A0D2AX81"/>
<keyword evidence="2" id="KW-0560">Oxidoreductase</keyword>
<reference evidence="4 5" key="1">
    <citation type="submission" date="2015-01" db="EMBL/GenBank/DDBJ databases">
        <title>The Genome Sequence of Ochroconis gallopava CBS43764.</title>
        <authorList>
            <consortium name="The Broad Institute Genomics Platform"/>
            <person name="Cuomo C."/>
            <person name="de Hoog S."/>
            <person name="Gorbushina A."/>
            <person name="Stielow B."/>
            <person name="Teixiera M."/>
            <person name="Abouelleil A."/>
            <person name="Chapman S.B."/>
            <person name="Priest M."/>
            <person name="Young S.K."/>
            <person name="Wortman J."/>
            <person name="Nusbaum C."/>
            <person name="Birren B."/>
        </authorList>
    </citation>
    <scope>NUCLEOTIDE SEQUENCE [LARGE SCALE GENOMIC DNA]</scope>
    <source>
        <strain evidence="4 5">CBS 43764</strain>
    </source>
</reference>
<dbReference type="InterPro" id="IPR044861">
    <property type="entry name" value="IPNS-like_FE2OG_OXY"/>
</dbReference>
<evidence type="ECO:0000256" key="2">
    <source>
        <dbReference type="RuleBase" id="RU003682"/>
    </source>
</evidence>
<dbReference type="VEuPathDB" id="FungiDB:PV09_05104"/>
<dbReference type="InterPro" id="IPR027443">
    <property type="entry name" value="IPNS-like_sf"/>
</dbReference>